<evidence type="ECO:0000256" key="1">
    <source>
        <dbReference type="SAM" id="Phobius"/>
    </source>
</evidence>
<proteinExistence type="predicted"/>
<sequence length="103" mass="11186">MDLQTSYIITLLSILLPATLCHPFSFLNNYTSKQHLFPKSKMKFSLIIPTIALLTASANAVCYTATSQSGCGQDAPNFCYNMCSDTLANCYPYEQGQGVCVAG</sequence>
<keyword evidence="3" id="KW-1185">Reference proteome</keyword>
<reference evidence="2" key="1">
    <citation type="submission" date="2021-07" db="EMBL/GenBank/DDBJ databases">
        <authorList>
            <person name="Durling M."/>
        </authorList>
    </citation>
    <scope>NUCLEOTIDE SEQUENCE</scope>
</reference>
<name>A0A9N9KVS7_9HELO</name>
<keyword evidence="1" id="KW-0812">Transmembrane</keyword>
<evidence type="ECO:0000313" key="2">
    <source>
        <dbReference type="EMBL" id="CAG8953533.1"/>
    </source>
</evidence>
<protein>
    <submittedName>
        <fullName evidence="2">Uncharacterized protein</fullName>
    </submittedName>
</protein>
<dbReference type="Proteomes" id="UP000696280">
    <property type="component" value="Unassembled WGS sequence"/>
</dbReference>
<evidence type="ECO:0000313" key="3">
    <source>
        <dbReference type="Proteomes" id="UP000696280"/>
    </source>
</evidence>
<feature type="transmembrane region" description="Helical" evidence="1">
    <location>
        <begin position="46"/>
        <end position="66"/>
    </location>
</feature>
<keyword evidence="1" id="KW-0472">Membrane</keyword>
<gene>
    <name evidence="2" type="ORF">HYFRA_00009990</name>
</gene>
<keyword evidence="1" id="KW-1133">Transmembrane helix</keyword>
<accession>A0A9N9KVS7</accession>
<feature type="transmembrane region" description="Helical" evidence="1">
    <location>
        <begin position="6"/>
        <end position="26"/>
    </location>
</feature>
<dbReference type="AlphaFoldDB" id="A0A9N9KVS7"/>
<organism evidence="2 3">
    <name type="scientific">Hymenoscyphus fraxineus</name>
    <dbReference type="NCBI Taxonomy" id="746836"/>
    <lineage>
        <taxon>Eukaryota</taxon>
        <taxon>Fungi</taxon>
        <taxon>Dikarya</taxon>
        <taxon>Ascomycota</taxon>
        <taxon>Pezizomycotina</taxon>
        <taxon>Leotiomycetes</taxon>
        <taxon>Helotiales</taxon>
        <taxon>Helotiaceae</taxon>
        <taxon>Hymenoscyphus</taxon>
    </lineage>
</organism>
<comment type="caution">
    <text evidence="2">The sequence shown here is derived from an EMBL/GenBank/DDBJ whole genome shotgun (WGS) entry which is preliminary data.</text>
</comment>
<dbReference type="EMBL" id="CAJVRL010000051">
    <property type="protein sequence ID" value="CAG8953533.1"/>
    <property type="molecule type" value="Genomic_DNA"/>
</dbReference>